<dbReference type="AlphaFoldDB" id="A0A197ZWX2"/>
<evidence type="ECO:0000313" key="9">
    <source>
        <dbReference type="EMBL" id="OAS13495.1"/>
    </source>
</evidence>
<comment type="subcellular location">
    <subcellularLocation>
        <location evidence="1">Cell membrane</location>
        <topology evidence="1">Multi-pass membrane protein</topology>
    </subcellularLocation>
</comment>
<evidence type="ECO:0000313" key="10">
    <source>
        <dbReference type="Proteomes" id="UP000078454"/>
    </source>
</evidence>
<feature type="transmembrane region" description="Helical" evidence="7">
    <location>
        <begin position="269"/>
        <end position="287"/>
    </location>
</feature>
<evidence type="ECO:0000256" key="7">
    <source>
        <dbReference type="SAM" id="Phobius"/>
    </source>
</evidence>
<feature type="transmembrane region" description="Helical" evidence="7">
    <location>
        <begin position="127"/>
        <end position="144"/>
    </location>
</feature>
<evidence type="ECO:0000256" key="5">
    <source>
        <dbReference type="ARBA" id="ARBA00022989"/>
    </source>
</evidence>
<feature type="transmembrane region" description="Helical" evidence="7">
    <location>
        <begin position="182"/>
        <end position="201"/>
    </location>
</feature>
<dbReference type="OrthoDB" id="3180815at2"/>
<dbReference type="PANTHER" id="PTHR42920">
    <property type="entry name" value="OS03G0707200 PROTEIN-RELATED"/>
    <property type="match status" value="1"/>
</dbReference>
<gene>
    <name evidence="9" type="ORF">A8708_06445</name>
</gene>
<protein>
    <recommendedName>
        <fullName evidence="8">EamA domain-containing protein</fullName>
    </recommendedName>
</protein>
<sequence>MGRWLAIVLVLIGASSYGLLSSWIKMAYDQGFTDGQITPAQMTMGTLFVWVLILFHKKSWVNPFKGPWIKLGLIGIFGLSLTTVVYNIALQELDASLCIILLFQFTWMTIAMDCIVKRRWPKRMEGIAIALILAGTILAVNVFDTNWGELSILGILYGLLSALAYSIFLFFTGQVVSTLPPLMNSAIMLTAALPIIFILYPPTVFVHDNGGQLLLWGLLLGFLGQVVPTVSFNIGIPKIGSALAAMLGSVELPVAILAAYLLIGEPISGLQWGGMALILGGIIISEYKS</sequence>
<evidence type="ECO:0000256" key="6">
    <source>
        <dbReference type="ARBA" id="ARBA00023136"/>
    </source>
</evidence>
<comment type="caution">
    <text evidence="9">The sequence shown here is derived from an EMBL/GenBank/DDBJ whole genome shotgun (WGS) entry which is preliminary data.</text>
</comment>
<reference evidence="9 10" key="1">
    <citation type="submission" date="2016-05" db="EMBL/GenBank/DDBJ databases">
        <title>Paenibacillus sp. 1ZS3-15 nov., isolated from the rhizosphere soil.</title>
        <authorList>
            <person name="Zhang X.X."/>
            <person name="Zhang J."/>
        </authorList>
    </citation>
    <scope>NUCLEOTIDE SEQUENCE [LARGE SCALE GENOMIC DNA]</scope>
    <source>
        <strain evidence="9 10">1ZS3-15</strain>
    </source>
</reference>
<dbReference type="InterPro" id="IPR000620">
    <property type="entry name" value="EamA_dom"/>
</dbReference>
<evidence type="ECO:0000259" key="8">
    <source>
        <dbReference type="Pfam" id="PF00892"/>
    </source>
</evidence>
<keyword evidence="5 7" id="KW-1133">Transmembrane helix</keyword>
<dbReference type="Proteomes" id="UP000078454">
    <property type="component" value="Unassembled WGS sequence"/>
</dbReference>
<proteinExistence type="inferred from homology"/>
<dbReference type="RefSeq" id="WP_068671182.1">
    <property type="nucleotide sequence ID" value="NZ_LYPB01000093.1"/>
</dbReference>
<dbReference type="Pfam" id="PF00892">
    <property type="entry name" value="EamA"/>
    <property type="match status" value="2"/>
</dbReference>
<feature type="domain" description="EamA" evidence="8">
    <location>
        <begin position="5"/>
        <end position="139"/>
    </location>
</feature>
<dbReference type="InterPro" id="IPR037185">
    <property type="entry name" value="EmrE-like"/>
</dbReference>
<feature type="transmembrane region" description="Helical" evidence="7">
    <location>
        <begin position="213"/>
        <end position="236"/>
    </location>
</feature>
<keyword evidence="6 7" id="KW-0472">Membrane</keyword>
<name>A0A197ZWX2_9BACL</name>
<dbReference type="PANTHER" id="PTHR42920:SF5">
    <property type="entry name" value="EAMA DOMAIN-CONTAINING PROTEIN"/>
    <property type="match status" value="1"/>
</dbReference>
<dbReference type="STRING" id="1850517.A8708_06445"/>
<feature type="transmembrane region" description="Helical" evidence="7">
    <location>
        <begin position="150"/>
        <end position="170"/>
    </location>
</feature>
<organism evidence="9 10">
    <name type="scientific">Paenibacillus oryzisoli</name>
    <dbReference type="NCBI Taxonomy" id="1850517"/>
    <lineage>
        <taxon>Bacteria</taxon>
        <taxon>Bacillati</taxon>
        <taxon>Bacillota</taxon>
        <taxon>Bacilli</taxon>
        <taxon>Bacillales</taxon>
        <taxon>Paenibacillaceae</taxon>
        <taxon>Paenibacillus</taxon>
    </lineage>
</organism>
<feature type="transmembrane region" description="Helical" evidence="7">
    <location>
        <begin position="68"/>
        <end position="89"/>
    </location>
</feature>
<dbReference type="EMBL" id="LYPB01000093">
    <property type="protein sequence ID" value="OAS13495.1"/>
    <property type="molecule type" value="Genomic_DNA"/>
</dbReference>
<keyword evidence="3" id="KW-1003">Cell membrane</keyword>
<comment type="similarity">
    <text evidence="2">Belongs to the EamA transporter family.</text>
</comment>
<evidence type="ECO:0000256" key="3">
    <source>
        <dbReference type="ARBA" id="ARBA00022475"/>
    </source>
</evidence>
<keyword evidence="10" id="KW-1185">Reference proteome</keyword>
<feature type="domain" description="EamA" evidence="8">
    <location>
        <begin position="153"/>
        <end position="284"/>
    </location>
</feature>
<feature type="transmembrane region" description="Helical" evidence="7">
    <location>
        <begin position="37"/>
        <end position="56"/>
    </location>
</feature>
<keyword evidence="4 7" id="KW-0812">Transmembrane</keyword>
<accession>A0A197ZWX2</accession>
<evidence type="ECO:0000256" key="2">
    <source>
        <dbReference type="ARBA" id="ARBA00007362"/>
    </source>
</evidence>
<evidence type="ECO:0000256" key="1">
    <source>
        <dbReference type="ARBA" id="ARBA00004651"/>
    </source>
</evidence>
<dbReference type="GO" id="GO:0005886">
    <property type="term" value="C:plasma membrane"/>
    <property type="evidence" value="ECO:0007669"/>
    <property type="project" value="UniProtKB-SubCell"/>
</dbReference>
<dbReference type="InterPro" id="IPR051258">
    <property type="entry name" value="Diverse_Substrate_Transporter"/>
</dbReference>
<dbReference type="SUPFAM" id="SSF103481">
    <property type="entry name" value="Multidrug resistance efflux transporter EmrE"/>
    <property type="match status" value="2"/>
</dbReference>
<evidence type="ECO:0000256" key="4">
    <source>
        <dbReference type="ARBA" id="ARBA00022692"/>
    </source>
</evidence>
<feature type="transmembrane region" description="Helical" evidence="7">
    <location>
        <begin position="243"/>
        <end position="263"/>
    </location>
</feature>
<feature type="transmembrane region" description="Helical" evidence="7">
    <location>
        <begin position="95"/>
        <end position="115"/>
    </location>
</feature>